<keyword evidence="1" id="KW-0812">Transmembrane</keyword>
<sequence>MLFSVAAPLAYAQSTSPHDIAELMMQKQILQTEGGQFTIFYRFSTLEGAIEGGTEDLDARLILLEVDPSRTSLVFHIDNVKQTDLMSVRFPFNVLSAEEEKFIVLADGQPRGYELSVHKESTNIIFILPENTAKVEIIGTSVVPEFSSGLLILGLAVTITIIGLSARTVRF</sequence>
<evidence type="ECO:0000256" key="1">
    <source>
        <dbReference type="SAM" id="Phobius"/>
    </source>
</evidence>
<evidence type="ECO:0008006" key="4">
    <source>
        <dbReference type="Google" id="ProtNLM"/>
    </source>
</evidence>
<feature type="transmembrane region" description="Helical" evidence="1">
    <location>
        <begin position="146"/>
        <end position="166"/>
    </location>
</feature>
<organism evidence="2 3">
    <name type="scientific">Candidatus Nitrosotenuis uzonensis</name>
    <dbReference type="NCBI Taxonomy" id="1407055"/>
    <lineage>
        <taxon>Archaea</taxon>
        <taxon>Nitrososphaerota</taxon>
        <taxon>Candidatus Nitrosotenuis</taxon>
    </lineage>
</organism>
<keyword evidence="1" id="KW-1133">Transmembrane helix</keyword>
<evidence type="ECO:0000313" key="2">
    <source>
        <dbReference type="EMBL" id="CDI06343.1"/>
    </source>
</evidence>
<dbReference type="AlphaFoldDB" id="V6AV44"/>
<comment type="caution">
    <text evidence="2">The sequence shown here is derived from an EMBL/GenBank/DDBJ whole genome shotgun (WGS) entry which is preliminary data.</text>
</comment>
<proteinExistence type="predicted"/>
<dbReference type="STRING" id="1407055.NITUZ_40509"/>
<gene>
    <name evidence="2" type="ORF">NITUZ_40509</name>
</gene>
<accession>V6AV44</accession>
<keyword evidence="1" id="KW-0472">Membrane</keyword>
<name>V6AV44_9ARCH</name>
<keyword evidence="3" id="KW-1185">Reference proteome</keyword>
<dbReference type="Proteomes" id="UP000018159">
    <property type="component" value="Unassembled WGS sequence"/>
</dbReference>
<dbReference type="EMBL" id="CBTY010000009">
    <property type="protein sequence ID" value="CDI06343.1"/>
    <property type="molecule type" value="Genomic_DNA"/>
</dbReference>
<reference evidence="2 3" key="1">
    <citation type="journal article" date="2013" name="PLoS ONE">
        <title>Enrichment and Genome Sequence of the Group I.1a Ammonia-Oxidizing Archaeon ?Ca. Nitrosotenuis uzonensis? Representing a Clade Globally.</title>
        <authorList>
            <person name="Lebedeva E.V."/>
            <person name="Hatzenpichler R."/>
            <person name="Pelletier E."/>
            <person name="Schuster N."/>
            <person name="Hauzmayer S."/>
            <person name="Bulaev A."/>
            <person name="Grigor'eva N.V."/>
            <person name="Galushko A."/>
            <person name="Schmid M."/>
            <person name="Palatinszky M."/>
            <person name="Le Paslier D."/>
            <person name="Daims H."/>
            <person name="Wagner M."/>
        </authorList>
    </citation>
    <scope>NUCLEOTIDE SEQUENCE [LARGE SCALE GENOMIC DNA]</scope>
    <source>
        <strain evidence="2 3">N4</strain>
    </source>
</reference>
<protein>
    <recommendedName>
        <fullName evidence="4">PEFG-CTERM sorting domain-containing protein</fullName>
    </recommendedName>
</protein>
<evidence type="ECO:0000313" key="3">
    <source>
        <dbReference type="Proteomes" id="UP000018159"/>
    </source>
</evidence>